<gene>
    <name evidence="1" type="ORF">VNO77_23452</name>
</gene>
<protein>
    <submittedName>
        <fullName evidence="1">Uncharacterized protein</fullName>
    </submittedName>
</protein>
<dbReference type="EMBL" id="JAYMYQ010000005">
    <property type="protein sequence ID" value="KAK7329297.1"/>
    <property type="molecule type" value="Genomic_DNA"/>
</dbReference>
<keyword evidence="2" id="KW-1185">Reference proteome</keyword>
<name>A0AAN9QBQ1_CANGL</name>
<sequence>MLATLLEFMYMAASLLEENWPLNLNYEVLGLDARAGGAGHGMLLAYAKHHVVTFSRDRIRLLVIGEEVTAAVMELWHKHEHYDSKDNFPVQYYNE</sequence>
<evidence type="ECO:0000313" key="1">
    <source>
        <dbReference type="EMBL" id="KAK7329297.1"/>
    </source>
</evidence>
<dbReference type="AlphaFoldDB" id="A0AAN9QBQ1"/>
<reference evidence="1 2" key="1">
    <citation type="submission" date="2024-01" db="EMBL/GenBank/DDBJ databases">
        <title>The genomes of 5 underutilized Papilionoideae crops provide insights into root nodulation and disease resistanc.</title>
        <authorList>
            <person name="Jiang F."/>
        </authorList>
    </citation>
    <scope>NUCLEOTIDE SEQUENCE [LARGE SCALE GENOMIC DNA]</scope>
    <source>
        <strain evidence="1">LVBAO_FW01</strain>
        <tissue evidence="1">Leaves</tissue>
    </source>
</reference>
<proteinExistence type="predicted"/>
<dbReference type="Proteomes" id="UP001367508">
    <property type="component" value="Unassembled WGS sequence"/>
</dbReference>
<organism evidence="1 2">
    <name type="scientific">Canavalia gladiata</name>
    <name type="common">Sword bean</name>
    <name type="synonym">Dolichos gladiatus</name>
    <dbReference type="NCBI Taxonomy" id="3824"/>
    <lineage>
        <taxon>Eukaryota</taxon>
        <taxon>Viridiplantae</taxon>
        <taxon>Streptophyta</taxon>
        <taxon>Embryophyta</taxon>
        <taxon>Tracheophyta</taxon>
        <taxon>Spermatophyta</taxon>
        <taxon>Magnoliopsida</taxon>
        <taxon>eudicotyledons</taxon>
        <taxon>Gunneridae</taxon>
        <taxon>Pentapetalae</taxon>
        <taxon>rosids</taxon>
        <taxon>fabids</taxon>
        <taxon>Fabales</taxon>
        <taxon>Fabaceae</taxon>
        <taxon>Papilionoideae</taxon>
        <taxon>50 kb inversion clade</taxon>
        <taxon>NPAAA clade</taxon>
        <taxon>indigoferoid/millettioid clade</taxon>
        <taxon>Phaseoleae</taxon>
        <taxon>Canavalia</taxon>
    </lineage>
</organism>
<accession>A0AAN9QBQ1</accession>
<comment type="caution">
    <text evidence="1">The sequence shown here is derived from an EMBL/GenBank/DDBJ whole genome shotgun (WGS) entry which is preliminary data.</text>
</comment>
<evidence type="ECO:0000313" key="2">
    <source>
        <dbReference type="Proteomes" id="UP001367508"/>
    </source>
</evidence>